<dbReference type="InterPro" id="IPR042298">
    <property type="entry name" value="P-CP_red_C"/>
</dbReference>
<reference evidence="20" key="1">
    <citation type="journal article" date="2010" name="Proc. Natl. Acad. Sci. U.S.A.">
        <title>A common red algal origin of the apicomplexan, dinoflagellate, and heterokont plastids.</title>
        <authorList>
            <person name="Janouskovec J."/>
            <person name="Horak A."/>
            <person name="Obornik M."/>
            <person name="Lukes J."/>
            <person name="Keeling P.J."/>
        </authorList>
    </citation>
    <scope>NUCLEOTIDE SEQUENCE [LARGE SCALE GENOMIC DNA]</scope>
</reference>
<protein>
    <recommendedName>
        <fullName evidence="4 17">Light-independent protochlorophyllide reductase subunit B</fullName>
        <shortName evidence="17">DPOR subunit B</shortName>
        <shortName evidence="17">LI-POR subunit B</shortName>
        <ecNumber evidence="3 17">1.3.7.7</ecNumber>
    </recommendedName>
</protein>
<dbReference type="UniPathway" id="UPA00670"/>
<dbReference type="Gene3D" id="1.10.8.550">
    <property type="entry name" value="Proto-chlorophyllide reductase 57 kD subunit B"/>
    <property type="match status" value="1"/>
</dbReference>
<feature type="domain" description="Light-independent protochlorophyllide reductase subunit B-like C-terminal" evidence="19">
    <location>
        <begin position="452"/>
        <end position="496"/>
    </location>
</feature>
<dbReference type="InterPro" id="IPR005969">
    <property type="entry name" value="Protochl_reductB"/>
</dbReference>
<evidence type="ECO:0000256" key="14">
    <source>
        <dbReference type="ARBA" id="ARBA00025201"/>
    </source>
</evidence>
<feature type="domain" description="Nitrogenase/oxidoreductase component 1" evidence="18">
    <location>
        <begin position="12"/>
        <end position="419"/>
    </location>
</feature>
<dbReference type="CDD" id="cd01981">
    <property type="entry name" value="Pchlide_reductase_B"/>
    <property type="match status" value="1"/>
</dbReference>
<dbReference type="HAMAP" id="MF_00353">
    <property type="entry name" value="ChlB_BchB"/>
    <property type="match status" value="1"/>
</dbReference>
<feature type="binding site" evidence="17">
    <location>
        <position position="36"/>
    </location>
    <ligand>
        <name>[4Fe-4S] cluster</name>
        <dbReference type="ChEBI" id="CHEBI:49883"/>
        <note>ligand shared with heterodimeric partner</note>
    </ligand>
</feature>
<dbReference type="AlphaFoldDB" id="D9IXN1"/>
<dbReference type="EC" id="1.3.7.7" evidence="3 17"/>
<keyword evidence="11 17" id="KW-0408">Iron</keyword>
<evidence type="ECO:0000256" key="3">
    <source>
        <dbReference type="ARBA" id="ARBA00012713"/>
    </source>
</evidence>
<dbReference type="PIRSF" id="PIRSF000163">
    <property type="entry name" value="PCP_ChlB"/>
    <property type="match status" value="1"/>
</dbReference>
<accession>D9IXN1</accession>
<dbReference type="GO" id="GO:0016636">
    <property type="term" value="F:oxidoreductase activity, acting on the CH-CH group of donors, iron-sulfur protein as acceptor"/>
    <property type="evidence" value="ECO:0007669"/>
    <property type="project" value="UniProtKB-UniRule"/>
</dbReference>
<dbReference type="GeneID" id="9481073"/>
<dbReference type="InterPro" id="IPR000510">
    <property type="entry name" value="Nase/OxRdtase_comp1"/>
</dbReference>
<dbReference type="GO" id="GO:0046872">
    <property type="term" value="F:metal ion binding"/>
    <property type="evidence" value="ECO:0007669"/>
    <property type="project" value="UniProtKB-KW"/>
</dbReference>
<evidence type="ECO:0000256" key="12">
    <source>
        <dbReference type="ARBA" id="ARBA00023014"/>
    </source>
</evidence>
<evidence type="ECO:0000256" key="6">
    <source>
        <dbReference type="ARBA" id="ARBA00022531"/>
    </source>
</evidence>
<evidence type="ECO:0000256" key="2">
    <source>
        <dbReference type="ARBA" id="ARBA00008935"/>
    </source>
</evidence>
<dbReference type="Gene3D" id="1.20.89.20">
    <property type="match status" value="1"/>
</dbReference>
<comment type="subunit">
    <text evidence="15 17">Protochlorophyllide reductase is composed of three subunits; ChlL, ChlN and ChlB. Forms a heterotetramer of two ChlB and two ChlN subunits.</text>
</comment>
<dbReference type="Pfam" id="PF00148">
    <property type="entry name" value="Oxidored_nitro"/>
    <property type="match status" value="1"/>
</dbReference>
<geneLocation type="chloroplast" evidence="20"/>
<keyword evidence="10 17" id="KW-0560">Oxidoreductase</keyword>
<keyword evidence="6 17" id="KW-0602">Photosynthesis</keyword>
<dbReference type="EMBL" id="HM222968">
    <property type="protein sequence ID" value="ADJ66598.1"/>
    <property type="molecule type" value="Genomic_DNA"/>
</dbReference>
<keyword evidence="8 17" id="KW-0547">Nucleotide-binding</keyword>
<proteinExistence type="inferred from homology"/>
<evidence type="ECO:0000256" key="11">
    <source>
        <dbReference type="ARBA" id="ARBA00023004"/>
    </source>
</evidence>
<sequence>MKLAYWMYSGPAHIGTLRIATSFKGVHAIMHAPLGDDYFNVMRSMMERQRDFTKVTASVVDRHVLARGSKDKVVSNIARQRRENKSDLIVVTPTCTSSILQEDLHNFVHRASLETNCDVLLADINHYRVNELEAADKTLQQIIKLYVQPKFQGVPDAPTVNIIGSFSLAFHNQHDIIEIKRLLQDLQIQINLVVPGNLAVTDLTKMSNASLNIVLYREIGLLAAEWLQAETGIPYISISPIGISNLTDWVAELEQQLKKLNYDVDFQGYIGRQTKFQSQAAWFARSIDCQNLTGKKAFVFADSSHASAFARVLHSELDVRVLVCGTYCQHDHLWFKAFVENFCDQVLLTDHSSLVSDFIVKAQPDAIFGTQMERHIGKKLGIPCAVISAPIHIQNFPIGYRPFVGYEGVNQIADLIYNSFVLGMEDHLLDIFGGHDSPAAATPQNSDSMHEWSEPAKLHLQKIPAFVRSKIKQQVEAYASSVNQNQITLELMYEAKERAPSFSAAGRLTGTGS</sequence>
<evidence type="ECO:0000256" key="5">
    <source>
        <dbReference type="ARBA" id="ARBA00022485"/>
    </source>
</evidence>
<evidence type="ECO:0000256" key="8">
    <source>
        <dbReference type="ARBA" id="ARBA00022741"/>
    </source>
</evidence>
<comment type="function">
    <text evidence="14 17">Component of the dark-operative protochlorophyllide reductase (DPOR) that uses Mg-ATP and reduced ferredoxin to reduce ring D of protochlorophyllide (Pchlide) to form chlorophyllide a (Chlide). This reaction is light-independent. The NB-protein (ChlN-ChlB) is the catalytic component of the complex.</text>
</comment>
<keyword evidence="20" id="KW-0150">Chloroplast</keyword>
<evidence type="ECO:0000259" key="18">
    <source>
        <dbReference type="Pfam" id="PF00148"/>
    </source>
</evidence>
<keyword evidence="12 17" id="KW-0411">Iron-sulfur</keyword>
<comment type="pathway">
    <text evidence="1 17">Porphyrin-containing compound metabolism; chlorophyll biosynthesis (light-independent).</text>
</comment>
<dbReference type="RefSeq" id="YP_003795410.1">
    <property type="nucleotide sequence ID" value="NC_014345.1"/>
</dbReference>
<dbReference type="GO" id="GO:0019685">
    <property type="term" value="P:photosynthesis, dark reaction"/>
    <property type="evidence" value="ECO:0007669"/>
    <property type="project" value="InterPro"/>
</dbReference>
<evidence type="ECO:0000313" key="20">
    <source>
        <dbReference type="EMBL" id="ADJ66598.1"/>
    </source>
</evidence>
<name>D9IXN1_9ALVE</name>
<evidence type="ECO:0000256" key="17">
    <source>
        <dbReference type="HAMAP-Rule" id="MF_00353"/>
    </source>
</evidence>
<evidence type="ECO:0000256" key="1">
    <source>
        <dbReference type="ARBA" id="ARBA00004949"/>
    </source>
</evidence>
<dbReference type="SUPFAM" id="SSF53807">
    <property type="entry name" value="Helical backbone' metal receptor"/>
    <property type="match status" value="1"/>
</dbReference>
<evidence type="ECO:0000256" key="9">
    <source>
        <dbReference type="ARBA" id="ARBA00022840"/>
    </source>
</evidence>
<dbReference type="GO" id="GO:0036068">
    <property type="term" value="P:light-independent chlorophyll biosynthetic process"/>
    <property type="evidence" value="ECO:0007669"/>
    <property type="project" value="UniProtKB-UniRule"/>
</dbReference>
<evidence type="ECO:0000256" key="4">
    <source>
        <dbReference type="ARBA" id="ARBA00017673"/>
    </source>
</evidence>
<gene>
    <name evidence="17" type="primary">chlB</name>
</gene>
<comment type="similarity">
    <text evidence="2 17">Belongs to the ChlB/BchB/BchZ family.</text>
</comment>
<dbReference type="PANTHER" id="PTHR33712:SF7">
    <property type="entry name" value="LIGHT-INDEPENDENT PROTOCHLOROPHYLLIDE REDUCTASE SUBUNIT B"/>
    <property type="match status" value="1"/>
</dbReference>
<keyword evidence="20" id="KW-0934">Plastid</keyword>
<evidence type="ECO:0000256" key="10">
    <source>
        <dbReference type="ARBA" id="ARBA00023002"/>
    </source>
</evidence>
<evidence type="ECO:0000256" key="7">
    <source>
        <dbReference type="ARBA" id="ARBA00022723"/>
    </source>
</evidence>
<evidence type="ECO:0000259" key="19">
    <source>
        <dbReference type="Pfam" id="PF08369"/>
    </source>
</evidence>
<organism evidence="20">
    <name type="scientific">Chromerida sp. RM11</name>
    <dbReference type="NCBI Taxonomy" id="348535"/>
    <lineage>
        <taxon>Eukaryota</taxon>
        <taxon>Sar</taxon>
        <taxon>Alveolata</taxon>
        <taxon>Colpodellida</taxon>
    </lineage>
</organism>
<keyword evidence="5 17" id="KW-0004">4Fe-4S</keyword>
<comment type="subcellular location">
    <subcellularLocation>
        <location evidence="17">Plastid</location>
        <location evidence="17">Chloroplast</location>
    </subcellularLocation>
</comment>
<evidence type="ECO:0000256" key="15">
    <source>
        <dbReference type="ARBA" id="ARBA00025959"/>
    </source>
</evidence>
<dbReference type="Gene3D" id="3.40.50.1980">
    <property type="entry name" value="Nitrogenase molybdenum iron protein domain"/>
    <property type="match status" value="3"/>
</dbReference>
<dbReference type="PANTHER" id="PTHR33712">
    <property type="entry name" value="LIGHT-INDEPENDENT PROTOCHLOROPHYLLIDE REDUCTASE SUBUNIT B"/>
    <property type="match status" value="1"/>
</dbReference>
<evidence type="ECO:0000256" key="16">
    <source>
        <dbReference type="ARBA" id="ARBA00049483"/>
    </source>
</evidence>
<dbReference type="GO" id="GO:0009507">
    <property type="term" value="C:chloroplast"/>
    <property type="evidence" value="ECO:0007669"/>
    <property type="project" value="UniProtKB-SubCell"/>
</dbReference>
<dbReference type="GO" id="GO:0051539">
    <property type="term" value="F:4 iron, 4 sulfur cluster binding"/>
    <property type="evidence" value="ECO:0007669"/>
    <property type="project" value="UniProtKB-UniRule"/>
</dbReference>
<dbReference type="InterPro" id="IPR013580">
    <property type="entry name" value="LI-POR_suB-like_C"/>
</dbReference>
<feature type="active site" description="Proton donor" evidence="17">
    <location>
        <position position="288"/>
    </location>
</feature>
<feature type="binding site" evidence="17">
    <location>
        <begin position="423"/>
        <end position="424"/>
    </location>
    <ligand>
        <name>substrate</name>
    </ligand>
</feature>
<dbReference type="GO" id="GO:0005524">
    <property type="term" value="F:ATP binding"/>
    <property type="evidence" value="ECO:0007669"/>
    <property type="project" value="UniProtKB-UniRule"/>
</dbReference>
<dbReference type="InterPro" id="IPR016209">
    <property type="entry name" value="Protochlorophyllide_Rdtase"/>
</dbReference>
<keyword evidence="13 17" id="KW-0149">Chlorophyll biosynthesis</keyword>
<dbReference type="InterPro" id="IPR050152">
    <property type="entry name" value="ChlB/BchB/BchZ"/>
</dbReference>
<dbReference type="Pfam" id="PF08369">
    <property type="entry name" value="PCP_red"/>
    <property type="match status" value="1"/>
</dbReference>
<comment type="cofactor">
    <cofactor evidence="17">
        <name>[4Fe-4S] cluster</name>
        <dbReference type="ChEBI" id="CHEBI:49883"/>
    </cofactor>
    <text evidence="17">Binds 1 [4Fe-4S] cluster per heterodimer. The cluster is bound at the heterodimer interface by residues from both subunits.</text>
</comment>
<dbReference type="NCBIfam" id="TIGR01278">
    <property type="entry name" value="DPOR_BchB"/>
    <property type="match status" value="1"/>
</dbReference>
<comment type="catalytic activity">
    <reaction evidence="16 17">
        <text>chlorophyllide a + oxidized 2[4Fe-4S]-[ferredoxin] + 2 ADP + 2 phosphate = protochlorophyllide a + reduced 2[4Fe-4S]-[ferredoxin] + 2 ATP + 2 H2O</text>
        <dbReference type="Rhea" id="RHEA:28202"/>
        <dbReference type="Rhea" id="RHEA-COMP:10002"/>
        <dbReference type="Rhea" id="RHEA-COMP:10004"/>
        <dbReference type="ChEBI" id="CHEBI:15377"/>
        <dbReference type="ChEBI" id="CHEBI:30616"/>
        <dbReference type="ChEBI" id="CHEBI:33722"/>
        <dbReference type="ChEBI" id="CHEBI:33723"/>
        <dbReference type="ChEBI" id="CHEBI:43474"/>
        <dbReference type="ChEBI" id="CHEBI:83348"/>
        <dbReference type="ChEBI" id="CHEBI:83350"/>
        <dbReference type="ChEBI" id="CHEBI:456216"/>
        <dbReference type="EC" id="1.3.7.7"/>
    </reaction>
</comment>
<dbReference type="GO" id="GO:0016730">
    <property type="term" value="F:oxidoreductase activity, acting on iron-sulfur proteins as donors"/>
    <property type="evidence" value="ECO:0007669"/>
    <property type="project" value="InterPro"/>
</dbReference>
<keyword evidence="9 17" id="KW-0067">ATP-binding</keyword>
<keyword evidence="7 17" id="KW-0479">Metal-binding</keyword>
<evidence type="ECO:0000256" key="13">
    <source>
        <dbReference type="ARBA" id="ARBA00023171"/>
    </source>
</evidence>